<evidence type="ECO:0000313" key="1">
    <source>
        <dbReference type="EMBL" id="MFC3087683.1"/>
    </source>
</evidence>
<gene>
    <name evidence="1" type="ORF">ACFOD6_16675</name>
</gene>
<evidence type="ECO:0000313" key="2">
    <source>
        <dbReference type="Proteomes" id="UP001595445"/>
    </source>
</evidence>
<dbReference type="RefSeq" id="WP_197642227.1">
    <property type="nucleotide sequence ID" value="NZ_JAEACP010000003.1"/>
</dbReference>
<dbReference type="Proteomes" id="UP001595445">
    <property type="component" value="Unassembled WGS sequence"/>
</dbReference>
<dbReference type="EMBL" id="JBHRSM010000026">
    <property type="protein sequence ID" value="MFC3087683.1"/>
    <property type="molecule type" value="Genomic_DNA"/>
</dbReference>
<comment type="caution">
    <text evidence="1">The sequence shown here is derived from an EMBL/GenBank/DDBJ whole genome shotgun (WGS) entry which is preliminary data.</text>
</comment>
<keyword evidence="2" id="KW-1185">Reference proteome</keyword>
<accession>A0ABV7DYP1</accession>
<reference evidence="2" key="1">
    <citation type="journal article" date="2019" name="Int. J. Syst. Evol. Microbiol.">
        <title>The Global Catalogue of Microorganisms (GCM) 10K type strain sequencing project: providing services to taxonomists for standard genome sequencing and annotation.</title>
        <authorList>
            <consortium name="The Broad Institute Genomics Platform"/>
            <consortium name="The Broad Institute Genome Sequencing Center for Infectious Disease"/>
            <person name="Wu L."/>
            <person name="Ma J."/>
        </authorList>
    </citation>
    <scope>NUCLEOTIDE SEQUENCE [LARGE SCALE GENOMIC DNA]</scope>
    <source>
        <strain evidence="2">KCTC 62102</strain>
    </source>
</reference>
<protein>
    <submittedName>
        <fullName evidence="1">Uncharacterized protein</fullName>
    </submittedName>
</protein>
<sequence>MQLADAVAGWTPEMAARNHRQALTRLDWRWRFAALAERLGFRTPALEREMAGLKAAIARAAA</sequence>
<proteinExistence type="predicted"/>
<organism evidence="1 2">
    <name type="scientific">Tabrizicola soli</name>
    <dbReference type="NCBI Taxonomy" id="2185115"/>
    <lineage>
        <taxon>Bacteria</taxon>
        <taxon>Pseudomonadati</taxon>
        <taxon>Pseudomonadota</taxon>
        <taxon>Alphaproteobacteria</taxon>
        <taxon>Rhodobacterales</taxon>
        <taxon>Paracoccaceae</taxon>
        <taxon>Tabrizicola</taxon>
    </lineage>
</organism>
<name>A0ABV7DYP1_9RHOB</name>